<reference evidence="10 11" key="1">
    <citation type="journal article" date="2023" name="Elife">
        <title>Identification of key yeast species and microbe-microbe interactions impacting larval growth of Drosophila in the wild.</title>
        <authorList>
            <person name="Mure A."/>
            <person name="Sugiura Y."/>
            <person name="Maeda R."/>
            <person name="Honda K."/>
            <person name="Sakurai N."/>
            <person name="Takahashi Y."/>
            <person name="Watada M."/>
            <person name="Katoh T."/>
            <person name="Gotoh A."/>
            <person name="Gotoh Y."/>
            <person name="Taniguchi I."/>
            <person name="Nakamura K."/>
            <person name="Hayashi T."/>
            <person name="Katayama T."/>
            <person name="Uemura T."/>
            <person name="Hattori Y."/>
        </authorList>
    </citation>
    <scope>NUCLEOTIDE SEQUENCE [LARGE SCALE GENOMIC DNA]</scope>
    <source>
        <strain evidence="10 11">SB-73</strain>
    </source>
</reference>
<evidence type="ECO:0000259" key="9">
    <source>
        <dbReference type="PROSITE" id="PS00125"/>
    </source>
</evidence>
<keyword evidence="11" id="KW-1185">Reference proteome</keyword>
<evidence type="ECO:0000313" key="10">
    <source>
        <dbReference type="EMBL" id="GMM51185.1"/>
    </source>
</evidence>
<keyword evidence="4" id="KW-0464">Manganese</keyword>
<dbReference type="PANTHER" id="PTHR11668:SF423">
    <property type="entry name" value="SERINE_THREONINE-PROTEIN PHOSPHATASE PPQ"/>
    <property type="match status" value="1"/>
</dbReference>
<evidence type="ECO:0000256" key="6">
    <source>
        <dbReference type="ARBA" id="ARBA00048336"/>
    </source>
</evidence>
<dbReference type="PROSITE" id="PS00125">
    <property type="entry name" value="SER_THR_PHOSPHATASE"/>
    <property type="match status" value="1"/>
</dbReference>
<dbReference type="InterPro" id="IPR050341">
    <property type="entry name" value="PP1_catalytic_subunit"/>
</dbReference>
<dbReference type="AlphaFoldDB" id="A0AAV5RIB8"/>
<dbReference type="GO" id="GO:0007059">
    <property type="term" value="P:chromosome segregation"/>
    <property type="evidence" value="ECO:0007669"/>
    <property type="project" value="TreeGrafter"/>
</dbReference>
<comment type="catalytic activity">
    <reaction evidence="6 7">
        <text>O-phospho-L-threonyl-[protein] + H2O = L-threonyl-[protein] + phosphate</text>
        <dbReference type="Rhea" id="RHEA:47004"/>
        <dbReference type="Rhea" id="RHEA-COMP:11060"/>
        <dbReference type="Rhea" id="RHEA-COMP:11605"/>
        <dbReference type="ChEBI" id="CHEBI:15377"/>
        <dbReference type="ChEBI" id="CHEBI:30013"/>
        <dbReference type="ChEBI" id="CHEBI:43474"/>
        <dbReference type="ChEBI" id="CHEBI:61977"/>
        <dbReference type="EC" id="3.1.3.16"/>
    </reaction>
</comment>
<accession>A0AAV5RIB8</accession>
<dbReference type="EC" id="3.1.3.16" evidence="7"/>
<dbReference type="PRINTS" id="PR00114">
    <property type="entry name" value="STPHPHTASE"/>
</dbReference>
<comment type="catalytic activity">
    <reaction evidence="5">
        <text>O-phospho-L-seryl-[protein] + H2O = L-seryl-[protein] + phosphate</text>
        <dbReference type="Rhea" id="RHEA:20629"/>
        <dbReference type="Rhea" id="RHEA-COMP:9863"/>
        <dbReference type="Rhea" id="RHEA-COMP:11604"/>
        <dbReference type="ChEBI" id="CHEBI:15377"/>
        <dbReference type="ChEBI" id="CHEBI:29999"/>
        <dbReference type="ChEBI" id="CHEBI:43474"/>
        <dbReference type="ChEBI" id="CHEBI:83421"/>
        <dbReference type="EC" id="3.1.3.16"/>
    </reaction>
</comment>
<dbReference type="SMART" id="SM00156">
    <property type="entry name" value="PP2Ac"/>
    <property type="match status" value="1"/>
</dbReference>
<dbReference type="Gene3D" id="3.60.21.10">
    <property type="match status" value="1"/>
</dbReference>
<keyword evidence="2 7" id="KW-0378">Hydrolase</keyword>
<dbReference type="InterPro" id="IPR029052">
    <property type="entry name" value="Metallo-depent_PP-like"/>
</dbReference>
<dbReference type="Pfam" id="PF00149">
    <property type="entry name" value="Metallophos"/>
    <property type="match status" value="1"/>
</dbReference>
<dbReference type="GO" id="GO:0005737">
    <property type="term" value="C:cytoplasm"/>
    <property type="evidence" value="ECO:0007669"/>
    <property type="project" value="TreeGrafter"/>
</dbReference>
<sequence length="516" mass="56850">MGATGTKNADRHNSSSGQVETDDDDPYIRGLNSTKHTSKHPRPQAKISNTSTNINSNLNLNYLDAALIDQSKSAVPNPALKLDQYVLGKTEVATDVAKGSLSRCGSAINILKDVAELGQHRSIAHLLTSDGNVLDNKLPTSGSNEFVGSPGSLTWASSSSSSDGETQKLSEPGMHNMGSFADAVYGMPIKRMIKQICVSGLKSSGRHKKPFCLSLTEIRDICRIAQVQFLEEPSLLRLQGDIRVVGDIHGQFKDLMRIFKRGGMPPNQHYLFLGDYVDRGKLSLETIMLLLLLKLRCPQQIHLLRGNHESAGITKVYGFYDECKRRSSIKAWKYIVDVFNTLPIAAIVNQRIFCVHGGLSPSLTSFSQIEAIQRPTDIPDAGLMTDLLWSDPDSQVKEWCENDRGVSYCFGMRSLDKFCKKLKIDLVVRGHMVVEDGYEFFGDKRLVTVFSAPNYCGDFDNHGAVMNISSNLLCSFEVIEAVAKVSKKTNESTKCREQPDVQNVATANSPKSILLA</sequence>
<comment type="similarity">
    <text evidence="7">Belongs to the PPP phosphatase family.</text>
</comment>
<name>A0AAV5RIB8_STABA</name>
<dbReference type="InterPro" id="IPR006186">
    <property type="entry name" value="Ser/Thr-sp_prot-phosphatase"/>
</dbReference>
<dbReference type="EMBL" id="BTGC01000003">
    <property type="protein sequence ID" value="GMM51185.1"/>
    <property type="molecule type" value="Genomic_DNA"/>
</dbReference>
<keyword evidence="1" id="KW-0479">Metal-binding</keyword>
<dbReference type="GO" id="GO:0004722">
    <property type="term" value="F:protein serine/threonine phosphatase activity"/>
    <property type="evidence" value="ECO:0007669"/>
    <property type="project" value="UniProtKB-EC"/>
</dbReference>
<comment type="caution">
    <text evidence="10">The sequence shown here is derived from an EMBL/GenBank/DDBJ whole genome shotgun (WGS) entry which is preliminary data.</text>
</comment>
<dbReference type="PANTHER" id="PTHR11668">
    <property type="entry name" value="SERINE/THREONINE PROTEIN PHOSPHATASE"/>
    <property type="match status" value="1"/>
</dbReference>
<dbReference type="GO" id="GO:0007346">
    <property type="term" value="P:regulation of mitotic cell cycle"/>
    <property type="evidence" value="ECO:0007669"/>
    <property type="project" value="TreeGrafter"/>
</dbReference>
<dbReference type="GO" id="GO:0046872">
    <property type="term" value="F:metal ion binding"/>
    <property type="evidence" value="ECO:0007669"/>
    <property type="project" value="UniProtKB-KW"/>
</dbReference>
<evidence type="ECO:0000256" key="5">
    <source>
        <dbReference type="ARBA" id="ARBA00047761"/>
    </source>
</evidence>
<evidence type="ECO:0000256" key="7">
    <source>
        <dbReference type="RuleBase" id="RU004273"/>
    </source>
</evidence>
<feature type="region of interest" description="Disordered" evidence="8">
    <location>
        <begin position="1"/>
        <end position="52"/>
    </location>
</feature>
<gene>
    <name evidence="10" type="ORF">DASB73_021430</name>
</gene>
<proteinExistence type="inferred from homology"/>
<organism evidence="10 11">
    <name type="scientific">Starmerella bacillaris</name>
    <name type="common">Yeast</name>
    <name type="synonym">Candida zemplinina</name>
    <dbReference type="NCBI Taxonomy" id="1247836"/>
    <lineage>
        <taxon>Eukaryota</taxon>
        <taxon>Fungi</taxon>
        <taxon>Dikarya</taxon>
        <taxon>Ascomycota</taxon>
        <taxon>Saccharomycotina</taxon>
        <taxon>Dipodascomycetes</taxon>
        <taxon>Dipodascales</taxon>
        <taxon>Trichomonascaceae</taxon>
        <taxon>Starmerella</taxon>
    </lineage>
</organism>
<evidence type="ECO:0000256" key="3">
    <source>
        <dbReference type="ARBA" id="ARBA00022912"/>
    </source>
</evidence>
<dbReference type="GO" id="GO:0005634">
    <property type="term" value="C:nucleus"/>
    <property type="evidence" value="ECO:0007669"/>
    <property type="project" value="TreeGrafter"/>
</dbReference>
<dbReference type="FunFam" id="3.60.21.10:FF:000026">
    <property type="entry name" value="Serine/threonine-protein phosphatase"/>
    <property type="match status" value="1"/>
</dbReference>
<dbReference type="Proteomes" id="UP001362899">
    <property type="component" value="Unassembled WGS sequence"/>
</dbReference>
<evidence type="ECO:0000256" key="8">
    <source>
        <dbReference type="SAM" id="MobiDB-lite"/>
    </source>
</evidence>
<dbReference type="InterPro" id="IPR004843">
    <property type="entry name" value="Calcineurin-like_PHP"/>
</dbReference>
<evidence type="ECO:0000256" key="4">
    <source>
        <dbReference type="ARBA" id="ARBA00023211"/>
    </source>
</evidence>
<feature type="domain" description="Serine/threonine specific protein phosphatases" evidence="9">
    <location>
        <begin position="304"/>
        <end position="309"/>
    </location>
</feature>
<protein>
    <recommendedName>
        <fullName evidence="7">Serine/threonine-protein phosphatase</fullName>
        <ecNumber evidence="7">3.1.3.16</ecNumber>
    </recommendedName>
</protein>
<evidence type="ECO:0000256" key="1">
    <source>
        <dbReference type="ARBA" id="ARBA00022723"/>
    </source>
</evidence>
<keyword evidence="3" id="KW-0904">Protein phosphatase</keyword>
<evidence type="ECO:0000313" key="11">
    <source>
        <dbReference type="Proteomes" id="UP001362899"/>
    </source>
</evidence>
<evidence type="ECO:0000256" key="2">
    <source>
        <dbReference type="ARBA" id="ARBA00022801"/>
    </source>
</evidence>
<dbReference type="SUPFAM" id="SSF56300">
    <property type="entry name" value="Metallo-dependent phosphatases"/>
    <property type="match status" value="1"/>
</dbReference>
<feature type="region of interest" description="Disordered" evidence="8">
    <location>
        <begin position="154"/>
        <end position="173"/>
    </location>
</feature>